<proteinExistence type="predicted"/>
<organism evidence="1 2">
    <name type="scientific">Saccharopolyspora gloriosae</name>
    <dbReference type="NCBI Taxonomy" id="455344"/>
    <lineage>
        <taxon>Bacteria</taxon>
        <taxon>Bacillati</taxon>
        <taxon>Actinomycetota</taxon>
        <taxon>Actinomycetes</taxon>
        <taxon>Pseudonocardiales</taxon>
        <taxon>Pseudonocardiaceae</taxon>
        <taxon>Saccharopolyspora</taxon>
    </lineage>
</organism>
<evidence type="ECO:0000313" key="1">
    <source>
        <dbReference type="EMBL" id="MBB5067124.1"/>
    </source>
</evidence>
<dbReference type="EMBL" id="JACHIV010000001">
    <property type="protein sequence ID" value="MBB5067124.1"/>
    <property type="molecule type" value="Genomic_DNA"/>
</dbReference>
<comment type="caution">
    <text evidence="1">The sequence shown here is derived from an EMBL/GenBank/DDBJ whole genome shotgun (WGS) entry which is preliminary data.</text>
</comment>
<reference evidence="1 2" key="1">
    <citation type="submission" date="2020-08" db="EMBL/GenBank/DDBJ databases">
        <title>Sequencing the genomes of 1000 actinobacteria strains.</title>
        <authorList>
            <person name="Klenk H.-P."/>
        </authorList>
    </citation>
    <scope>NUCLEOTIDE SEQUENCE [LARGE SCALE GENOMIC DNA]</scope>
    <source>
        <strain evidence="1 2">DSM 45582</strain>
    </source>
</reference>
<protein>
    <submittedName>
        <fullName evidence="1">Uncharacterized protein</fullName>
    </submittedName>
</protein>
<name>A0A840N641_9PSEU</name>
<evidence type="ECO:0000313" key="2">
    <source>
        <dbReference type="Proteomes" id="UP000580474"/>
    </source>
</evidence>
<sequence length="128" mass="14727">MSEVPASARYKELIATATSAAERMREHEREKSARLAQEVAAASVRIEEAAEVRDEVVDEVEKRWKHAMQALWDERWMRVTPMPAPERRVAPGRAEDLIASVQSAYLMLRRSLEKSRWSPSLRRGKNPE</sequence>
<accession>A0A840N641</accession>
<dbReference type="Proteomes" id="UP000580474">
    <property type="component" value="Unassembled WGS sequence"/>
</dbReference>
<dbReference type="AlphaFoldDB" id="A0A840N641"/>
<keyword evidence="2" id="KW-1185">Reference proteome</keyword>
<gene>
    <name evidence="1" type="ORF">BJ969_000212</name>
</gene>
<dbReference type="RefSeq" id="WP_184476436.1">
    <property type="nucleotide sequence ID" value="NZ_JACHIV010000001.1"/>
</dbReference>